<sequence>MKASWEKTEKNRGVLTVEVDEEQFGEALDQAFRKVVKNVNVPGFRKGKVPRPIFEKRFGVESLYQDALDILLPEAYPQAVEQAGIEPVDQPEIDIDQLEKGKPFIFKATVTVKPEVQLGQYKELEIPEKDFSVSDEDIDAELKRMQERQGQLIAVEDGQVEKGDRVIMDFEGFIDGEPFEGGQAERYTLEVGSNQFIPGFEDQLIGMKAEEEKDVVVTFPEEYQEESLAGKEATFKVKVHEIKRMELPELDDEFAQDVSEFDTLEELKSDVENKLKEQKKNEEESYKRNTLVEKAAENAEIEVPDVMVEHEIDHMMQHFQQQLQMQGINLEQYTQFTGQDTSQIREQFQEDAGKKVRANLVLEAIAAEENVEVNDEEVEEEVKKLAEQMERDVEEVRRLLNAQGGVNQMKEELKVRKTIDLLVSNSKNAA</sequence>
<evidence type="ECO:0000313" key="17">
    <source>
        <dbReference type="EMBL" id="OYD08295.1"/>
    </source>
</evidence>
<comment type="subcellular location">
    <subcellularLocation>
        <location evidence="12">Cytoplasm</location>
    </subcellularLocation>
    <text evidence="12">About half TF is bound to the ribosome near the polypeptide exit tunnel while the other half is free in the cytoplasm.</text>
</comment>
<accession>A0A235B9M4</accession>
<evidence type="ECO:0000256" key="6">
    <source>
        <dbReference type="ARBA" id="ARBA00023110"/>
    </source>
</evidence>
<keyword evidence="6 12" id="KW-0697">Rotamase</keyword>
<keyword evidence="15" id="KW-0175">Coiled coil</keyword>
<name>A0A235B9M4_9BACL</name>
<dbReference type="GO" id="GO:0051083">
    <property type="term" value="P:'de novo' cotranslational protein folding"/>
    <property type="evidence" value="ECO:0007669"/>
    <property type="project" value="TreeGrafter"/>
</dbReference>
<evidence type="ECO:0000256" key="1">
    <source>
        <dbReference type="ARBA" id="ARBA00000971"/>
    </source>
</evidence>
<keyword evidence="7 12" id="KW-0143">Chaperone</keyword>
<dbReference type="PIRSF" id="PIRSF003095">
    <property type="entry name" value="Trigger_factor"/>
    <property type="match status" value="1"/>
</dbReference>
<comment type="caution">
    <text evidence="17">The sequence shown here is derived from an EMBL/GenBank/DDBJ whole genome shotgun (WGS) entry which is preliminary data.</text>
</comment>
<evidence type="ECO:0000259" key="16">
    <source>
        <dbReference type="PROSITE" id="PS50059"/>
    </source>
</evidence>
<dbReference type="Pfam" id="PF05698">
    <property type="entry name" value="Trigger_C"/>
    <property type="match status" value="1"/>
</dbReference>
<dbReference type="GO" id="GO:0003755">
    <property type="term" value="F:peptidyl-prolyl cis-trans isomerase activity"/>
    <property type="evidence" value="ECO:0007669"/>
    <property type="project" value="UniProtKB-UniRule"/>
</dbReference>
<dbReference type="InterPro" id="IPR008881">
    <property type="entry name" value="Trigger_fac_ribosome-bd_bac"/>
</dbReference>
<dbReference type="Gene3D" id="1.10.3120.10">
    <property type="entry name" value="Trigger factor, C-terminal domain"/>
    <property type="match status" value="1"/>
</dbReference>
<dbReference type="FunFam" id="3.10.50.40:FF:000001">
    <property type="entry name" value="Trigger factor"/>
    <property type="match status" value="1"/>
</dbReference>
<evidence type="ECO:0000256" key="3">
    <source>
        <dbReference type="ARBA" id="ARBA00013194"/>
    </source>
</evidence>
<dbReference type="GO" id="GO:0015031">
    <property type="term" value="P:protein transport"/>
    <property type="evidence" value="ECO:0007669"/>
    <property type="project" value="UniProtKB-UniRule"/>
</dbReference>
<dbReference type="InterPro" id="IPR008880">
    <property type="entry name" value="Trigger_fac_C"/>
</dbReference>
<keyword evidence="18" id="KW-1185">Reference proteome</keyword>
<organism evidence="17 18">
    <name type="scientific">Paludifilum halophilum</name>
    <dbReference type="NCBI Taxonomy" id="1642702"/>
    <lineage>
        <taxon>Bacteria</taxon>
        <taxon>Bacillati</taxon>
        <taxon>Bacillota</taxon>
        <taxon>Bacilli</taxon>
        <taxon>Bacillales</taxon>
        <taxon>Thermoactinomycetaceae</taxon>
        <taxon>Paludifilum</taxon>
    </lineage>
</organism>
<evidence type="ECO:0000256" key="15">
    <source>
        <dbReference type="SAM" id="Coils"/>
    </source>
</evidence>
<evidence type="ECO:0000256" key="11">
    <source>
        <dbReference type="ARBA" id="ARBA00029986"/>
    </source>
</evidence>
<evidence type="ECO:0000313" key="18">
    <source>
        <dbReference type="Proteomes" id="UP000215459"/>
    </source>
</evidence>
<dbReference type="InterPro" id="IPR001179">
    <property type="entry name" value="PPIase_FKBP_dom"/>
</dbReference>
<dbReference type="Pfam" id="PF05697">
    <property type="entry name" value="Trigger_N"/>
    <property type="match status" value="1"/>
</dbReference>
<dbReference type="EMBL" id="NOWF01000003">
    <property type="protein sequence ID" value="OYD08295.1"/>
    <property type="molecule type" value="Genomic_DNA"/>
</dbReference>
<dbReference type="Pfam" id="PF00254">
    <property type="entry name" value="FKBP_C"/>
    <property type="match status" value="1"/>
</dbReference>
<dbReference type="InterPro" id="IPR036611">
    <property type="entry name" value="Trigger_fac_ribosome-bd_sf"/>
</dbReference>
<proteinExistence type="inferred from homology"/>
<evidence type="ECO:0000256" key="12">
    <source>
        <dbReference type="HAMAP-Rule" id="MF_00303"/>
    </source>
</evidence>
<evidence type="ECO:0000256" key="13">
    <source>
        <dbReference type="PROSITE-ProRule" id="PRU00277"/>
    </source>
</evidence>
<dbReference type="GO" id="GO:0043022">
    <property type="term" value="F:ribosome binding"/>
    <property type="evidence" value="ECO:0007669"/>
    <property type="project" value="TreeGrafter"/>
</dbReference>
<comment type="catalytic activity">
    <reaction evidence="1 12 13">
        <text>[protein]-peptidylproline (omega=180) = [protein]-peptidylproline (omega=0)</text>
        <dbReference type="Rhea" id="RHEA:16237"/>
        <dbReference type="Rhea" id="RHEA-COMP:10747"/>
        <dbReference type="Rhea" id="RHEA-COMP:10748"/>
        <dbReference type="ChEBI" id="CHEBI:83833"/>
        <dbReference type="ChEBI" id="CHEBI:83834"/>
        <dbReference type="EC" id="5.2.1.8"/>
    </reaction>
</comment>
<dbReference type="EC" id="5.2.1.8" evidence="3 12"/>
<feature type="coiled-coil region" evidence="15">
    <location>
        <begin position="368"/>
        <end position="402"/>
    </location>
</feature>
<dbReference type="PANTHER" id="PTHR30560:SF3">
    <property type="entry name" value="TRIGGER FACTOR-LIKE PROTEIN TIG, CHLOROPLASTIC"/>
    <property type="match status" value="1"/>
</dbReference>
<dbReference type="GO" id="GO:0051301">
    <property type="term" value="P:cell division"/>
    <property type="evidence" value="ECO:0007669"/>
    <property type="project" value="UniProtKB-KW"/>
</dbReference>
<comment type="similarity">
    <text evidence="2 12 14">Belongs to the FKBP-type PPIase family. Tig subfamily.</text>
</comment>
<feature type="coiled-coil region" evidence="15">
    <location>
        <begin position="261"/>
        <end position="288"/>
    </location>
</feature>
<comment type="function">
    <text evidence="10 12">Involved in protein export. Acts as a chaperone by maintaining the newly synthesized protein in an open conformation. Functions as a peptidyl-prolyl cis-trans isomerase.</text>
</comment>
<dbReference type="OrthoDB" id="9767721at2"/>
<dbReference type="InterPro" id="IPR027304">
    <property type="entry name" value="Trigger_fact/SurA_dom_sf"/>
</dbReference>
<dbReference type="GO" id="GO:0005737">
    <property type="term" value="C:cytoplasm"/>
    <property type="evidence" value="ECO:0007669"/>
    <property type="project" value="UniProtKB-SubCell"/>
</dbReference>
<evidence type="ECO:0000256" key="14">
    <source>
        <dbReference type="RuleBase" id="RU003914"/>
    </source>
</evidence>
<dbReference type="InterPro" id="IPR037041">
    <property type="entry name" value="Trigger_fac_C_sf"/>
</dbReference>
<dbReference type="PROSITE" id="PS50059">
    <property type="entry name" value="FKBP_PPIASE"/>
    <property type="match status" value="1"/>
</dbReference>
<dbReference type="NCBIfam" id="TIGR00115">
    <property type="entry name" value="tig"/>
    <property type="match status" value="1"/>
</dbReference>
<evidence type="ECO:0000256" key="7">
    <source>
        <dbReference type="ARBA" id="ARBA00023186"/>
    </source>
</evidence>
<dbReference type="GO" id="GO:0043335">
    <property type="term" value="P:protein unfolding"/>
    <property type="evidence" value="ECO:0007669"/>
    <property type="project" value="TreeGrafter"/>
</dbReference>
<dbReference type="AlphaFoldDB" id="A0A235B9M4"/>
<evidence type="ECO:0000256" key="9">
    <source>
        <dbReference type="ARBA" id="ARBA00023306"/>
    </source>
</evidence>
<dbReference type="HAMAP" id="MF_00303">
    <property type="entry name" value="Trigger_factor_Tig"/>
    <property type="match status" value="1"/>
</dbReference>
<dbReference type="InterPro" id="IPR005215">
    <property type="entry name" value="Trig_fac"/>
</dbReference>
<dbReference type="SUPFAM" id="SSF109998">
    <property type="entry name" value="Triger factor/SurA peptide-binding domain-like"/>
    <property type="match status" value="1"/>
</dbReference>
<dbReference type="SUPFAM" id="SSF54534">
    <property type="entry name" value="FKBP-like"/>
    <property type="match status" value="1"/>
</dbReference>
<dbReference type="GO" id="GO:0044183">
    <property type="term" value="F:protein folding chaperone"/>
    <property type="evidence" value="ECO:0007669"/>
    <property type="project" value="TreeGrafter"/>
</dbReference>
<dbReference type="RefSeq" id="WP_094263600.1">
    <property type="nucleotide sequence ID" value="NZ_NOWF01000003.1"/>
</dbReference>
<evidence type="ECO:0000256" key="2">
    <source>
        <dbReference type="ARBA" id="ARBA00005464"/>
    </source>
</evidence>
<evidence type="ECO:0000256" key="4">
    <source>
        <dbReference type="ARBA" id="ARBA00016902"/>
    </source>
</evidence>
<gene>
    <name evidence="12" type="primary">tig</name>
    <name evidence="17" type="ORF">CHM34_05440</name>
</gene>
<dbReference type="Gene3D" id="3.30.70.1050">
    <property type="entry name" value="Trigger factor ribosome-binding domain"/>
    <property type="match status" value="1"/>
</dbReference>
<dbReference type="SUPFAM" id="SSF102735">
    <property type="entry name" value="Trigger factor ribosome-binding domain"/>
    <property type="match status" value="1"/>
</dbReference>
<dbReference type="PANTHER" id="PTHR30560">
    <property type="entry name" value="TRIGGER FACTOR CHAPERONE AND PEPTIDYL-PROLYL CIS/TRANS ISOMERASE"/>
    <property type="match status" value="1"/>
</dbReference>
<reference evidence="17 18" key="1">
    <citation type="submission" date="2017-07" db="EMBL/GenBank/DDBJ databases">
        <title>The genome sequence of Paludifilum halophilum highlights mechanisms for microbial adaptation to high salt environemnts.</title>
        <authorList>
            <person name="Belbahri L."/>
        </authorList>
    </citation>
    <scope>NUCLEOTIDE SEQUENCE [LARGE SCALE GENOMIC DNA]</scope>
    <source>
        <strain evidence="17 18">DSM 102817</strain>
    </source>
</reference>
<keyword evidence="8 12" id="KW-0413">Isomerase</keyword>
<keyword evidence="9 12" id="KW-0131">Cell cycle</keyword>
<protein>
    <recommendedName>
        <fullName evidence="4 12">Trigger factor</fullName>
        <shortName evidence="12">TF</shortName>
        <ecNumber evidence="3 12">5.2.1.8</ecNumber>
    </recommendedName>
    <alternativeName>
        <fullName evidence="11 12">PPIase</fullName>
    </alternativeName>
</protein>
<feature type="domain" description="PPIase FKBP-type" evidence="16">
    <location>
        <begin position="163"/>
        <end position="248"/>
    </location>
</feature>
<evidence type="ECO:0000256" key="5">
    <source>
        <dbReference type="ARBA" id="ARBA00022618"/>
    </source>
</evidence>
<dbReference type="Proteomes" id="UP000215459">
    <property type="component" value="Unassembled WGS sequence"/>
</dbReference>
<keyword evidence="5 12" id="KW-0132">Cell division</keyword>
<dbReference type="InterPro" id="IPR046357">
    <property type="entry name" value="PPIase_dom_sf"/>
</dbReference>
<evidence type="ECO:0000256" key="10">
    <source>
        <dbReference type="ARBA" id="ARBA00024849"/>
    </source>
</evidence>
<comment type="domain">
    <text evidence="12">Consists of 3 domains; the N-terminus binds the ribosome, the middle domain has PPIase activity, while the C-terminus has intrinsic chaperone activity on its own.</text>
</comment>
<dbReference type="Gene3D" id="3.10.50.40">
    <property type="match status" value="1"/>
</dbReference>
<keyword evidence="12" id="KW-0963">Cytoplasm</keyword>
<evidence type="ECO:0000256" key="8">
    <source>
        <dbReference type="ARBA" id="ARBA00023235"/>
    </source>
</evidence>